<dbReference type="Proteomes" id="UP000078070">
    <property type="component" value="Chromosome"/>
</dbReference>
<dbReference type="RefSeq" id="WP_067381321.1">
    <property type="nucleotide sequence ID" value="NZ_CP015839.1"/>
</dbReference>
<dbReference type="InterPro" id="IPR015590">
    <property type="entry name" value="Aldehyde_DH_dom"/>
</dbReference>
<dbReference type="InterPro" id="IPR016163">
    <property type="entry name" value="Ald_DH_C"/>
</dbReference>
<proteinExistence type="inferred from homology"/>
<dbReference type="FunFam" id="3.40.605.10:FF:000001">
    <property type="entry name" value="Aldehyde dehydrogenase 1"/>
    <property type="match status" value="1"/>
</dbReference>
<dbReference type="PANTHER" id="PTHR11699">
    <property type="entry name" value="ALDEHYDE DEHYDROGENASE-RELATED"/>
    <property type="match status" value="1"/>
</dbReference>
<sequence length="503" mass="53839">MDTTVKAYLDNYQVSQATRDFLAKTQRMFIGGNWVGASDGAVSEVIEASTGGVLTQIPEGTALDLDRAVAAARHQFDQGEWSQLKPLERERLLHKLADLLEAHAQELAEIESIDMGKSVVQALEVDIQGTIDTFRYFAGWASKIYGRSVEPASLPGSYVTYTRKEPVGVVASIIPWNFPLQTMAWKLGAALAVGCTVVVKPAELTSLSTLRFAELVQQAGIPDGVVNIVTGRGSVVGAAMSSHPGIDKITFTGSTPVGRTVGEAALADMKRMTLELGGKSAVLVFEDADIKAAAEAVAQGIFFNSGQVCDAGSRLYVHASIYEPFLEALTEYVSGLKMAPGLDPDCFISPLVSAKQQDSVLSYIEAGKQEGARLVFGGEAHGGSGYFVPPTLFADCRNDMKIVREEIFGPVLVSQSFSDEDEVVALANDSIYGLAAAIYSNDLTRVHRVIPQLKAGSVYVNGHSTIDPAMPFGGYKQSGFGRDLGPEQLESLLETKSVWITLS</sequence>
<feature type="active site" evidence="3">
    <location>
        <position position="275"/>
    </location>
</feature>
<dbReference type="SUPFAM" id="SSF53720">
    <property type="entry name" value="ALDH-like"/>
    <property type="match status" value="1"/>
</dbReference>
<protein>
    <submittedName>
        <fullName evidence="6">Betaine-aldehyde dehydrogenase</fullName>
    </submittedName>
</protein>
<comment type="similarity">
    <text evidence="1 4">Belongs to the aldehyde dehydrogenase family.</text>
</comment>
<dbReference type="InterPro" id="IPR016162">
    <property type="entry name" value="Ald_DH_N"/>
</dbReference>
<dbReference type="STRING" id="1821621.A8C75_09665"/>
<dbReference type="EMBL" id="CP015839">
    <property type="protein sequence ID" value="ANG62724.1"/>
    <property type="molecule type" value="Genomic_DNA"/>
</dbReference>
<dbReference type="PROSITE" id="PS00687">
    <property type="entry name" value="ALDEHYDE_DEHYDR_GLU"/>
    <property type="match status" value="1"/>
</dbReference>
<accession>A0A1A9EX51</accession>
<feature type="domain" description="Aldehyde dehydrogenase" evidence="5">
    <location>
        <begin position="34"/>
        <end position="498"/>
    </location>
</feature>
<dbReference type="InterPro" id="IPR029510">
    <property type="entry name" value="Ald_DH_CS_GLU"/>
</dbReference>
<keyword evidence="2 4" id="KW-0560">Oxidoreductase</keyword>
<dbReference type="KEGG" id="mars:A8C75_09665"/>
<name>A0A1A9EX51_9GAMM</name>
<dbReference type="Gene3D" id="3.40.605.10">
    <property type="entry name" value="Aldehyde Dehydrogenase, Chain A, domain 1"/>
    <property type="match status" value="1"/>
</dbReference>
<dbReference type="OrthoDB" id="9812625at2"/>
<dbReference type="Pfam" id="PF00171">
    <property type="entry name" value="Aldedh"/>
    <property type="match status" value="1"/>
</dbReference>
<reference evidence="7" key="1">
    <citation type="submission" date="2016-05" db="EMBL/GenBank/DDBJ databases">
        <authorList>
            <person name="Baek K."/>
            <person name="Yang S.-J."/>
        </authorList>
    </citation>
    <scope>NUCLEOTIDE SEQUENCE [LARGE SCALE GENOMIC DNA]</scope>
    <source>
        <strain evidence="7">ST58-10</strain>
    </source>
</reference>
<keyword evidence="7" id="KW-1185">Reference proteome</keyword>
<reference evidence="6 7" key="2">
    <citation type="journal article" date="2018" name="Int. J. Syst. Evol. Microbiol.">
        <title>Marinobacterium aestuarii sp. nov., a benzene-degrading marine bacterium isolated from estuary sediment.</title>
        <authorList>
            <person name="Bae S.S."/>
            <person name="Jung J."/>
            <person name="Chung D."/>
            <person name="Baek K."/>
        </authorList>
    </citation>
    <scope>NUCLEOTIDE SEQUENCE [LARGE SCALE GENOMIC DNA]</scope>
    <source>
        <strain evidence="6 7">ST58-10</strain>
    </source>
</reference>
<dbReference type="FunFam" id="3.40.309.10:FF:000012">
    <property type="entry name" value="Betaine aldehyde dehydrogenase"/>
    <property type="match status" value="1"/>
</dbReference>
<evidence type="ECO:0000256" key="3">
    <source>
        <dbReference type="PROSITE-ProRule" id="PRU10007"/>
    </source>
</evidence>
<gene>
    <name evidence="6" type="ORF">A8C75_09665</name>
</gene>
<dbReference type="Gene3D" id="3.40.309.10">
    <property type="entry name" value="Aldehyde Dehydrogenase, Chain A, domain 2"/>
    <property type="match status" value="1"/>
</dbReference>
<evidence type="ECO:0000256" key="4">
    <source>
        <dbReference type="RuleBase" id="RU003345"/>
    </source>
</evidence>
<evidence type="ECO:0000256" key="1">
    <source>
        <dbReference type="ARBA" id="ARBA00009986"/>
    </source>
</evidence>
<evidence type="ECO:0000313" key="6">
    <source>
        <dbReference type="EMBL" id="ANG62724.1"/>
    </source>
</evidence>
<evidence type="ECO:0000313" key="7">
    <source>
        <dbReference type="Proteomes" id="UP000078070"/>
    </source>
</evidence>
<evidence type="ECO:0000256" key="2">
    <source>
        <dbReference type="ARBA" id="ARBA00023002"/>
    </source>
</evidence>
<dbReference type="InterPro" id="IPR016161">
    <property type="entry name" value="Ald_DH/histidinol_DH"/>
</dbReference>
<dbReference type="GO" id="GO:0004030">
    <property type="term" value="F:aldehyde dehydrogenase [NAD(P)+] activity"/>
    <property type="evidence" value="ECO:0007669"/>
    <property type="project" value="UniProtKB-ARBA"/>
</dbReference>
<evidence type="ECO:0000259" key="5">
    <source>
        <dbReference type="Pfam" id="PF00171"/>
    </source>
</evidence>
<organism evidence="6 7">
    <name type="scientific">Marinobacterium aestuarii</name>
    <dbReference type="NCBI Taxonomy" id="1821621"/>
    <lineage>
        <taxon>Bacteria</taxon>
        <taxon>Pseudomonadati</taxon>
        <taxon>Pseudomonadota</taxon>
        <taxon>Gammaproteobacteria</taxon>
        <taxon>Oceanospirillales</taxon>
        <taxon>Oceanospirillaceae</taxon>
        <taxon>Marinobacterium</taxon>
    </lineage>
</organism>
<dbReference type="AlphaFoldDB" id="A0A1A9EX51"/>